<dbReference type="Proteomes" id="UP000705867">
    <property type="component" value="Unassembled WGS sequence"/>
</dbReference>
<dbReference type="GO" id="GO:0006826">
    <property type="term" value="P:iron ion transport"/>
    <property type="evidence" value="ECO:0007669"/>
    <property type="project" value="UniProtKB-KW"/>
</dbReference>
<sequence>MKRFCFICLLLLAGTKLVFGQGAMPGEAGDKAGKETVVESLEEVVVTGSREAEPLKETPQAVGVIKEKEIEETRPAHPSEIMRTVPGVWVDVTAGEGHKTAIRQPLTTNPVYLYLEDGIPIRSTGFFNHNALYEVNVPGAERIEVIKGPATALYGSDAIGGTINVITRPSPAKPEVEINPEVGEFGWYRFLATGGTTWGNNGFRIDLNTTHSDGWRDRSGYDRQSVTLRWDRVMGDDASLKTIIGFSNIDQDTGGASGLTKADFETRPSFNYYTFDFRKVRAFRASTEYERGIGEKGSLSLIPYFRHNEMDLLPGWGIFQSGSNFFGYDSTTKFYSLGLLAKYRQDFDFWKSRLIGGIDIDYSPGDYFERRIQVTKSGDRYVSYTYVASTDNNFDYAAIFTGISPYLQFETSPFRRLRITAGARYDTLSHDYTTHLEPNANRPPDTTRTFSHLSPKIGFTYDFTESLSGFASYSNAFRAPSSGDLFRGSQGTASTSVNLRSIKADSYEIGVRGGIGQIAAFSASLYYMTKKDDIVSFSPTPGVTERLNAGETEHKGIEIGIGVKPVKDVEVSSSFSYAVHRYKEYVVSSTIDYSGNEIAVAPRVIMDTRVDYRPPFLKGGLAELEWVKLGRYWMDDANTEQYGGHDLFNIRASYYIAKQWEIYARVINVTDEPYAEEATKSASGAARFSPGQPRTFFGGLVYKWGGRQ</sequence>
<comment type="subcellular location">
    <subcellularLocation>
        <location evidence="1 11">Cell outer membrane</location>
        <topology evidence="1 11">Multi-pass membrane protein</topology>
    </subcellularLocation>
</comment>
<evidence type="ECO:0000256" key="3">
    <source>
        <dbReference type="ARBA" id="ARBA00022452"/>
    </source>
</evidence>
<evidence type="ECO:0000256" key="7">
    <source>
        <dbReference type="ARBA" id="ARBA00023065"/>
    </source>
</evidence>
<feature type="signal peptide" evidence="13">
    <location>
        <begin position="1"/>
        <end position="20"/>
    </location>
</feature>
<keyword evidence="10 11" id="KW-0998">Cell outer membrane</keyword>
<accession>A0A953J327</accession>
<evidence type="ECO:0000256" key="10">
    <source>
        <dbReference type="ARBA" id="ARBA00023237"/>
    </source>
</evidence>
<dbReference type="GO" id="GO:0009279">
    <property type="term" value="C:cell outer membrane"/>
    <property type="evidence" value="ECO:0007669"/>
    <property type="project" value="UniProtKB-SubCell"/>
</dbReference>
<keyword evidence="13" id="KW-0732">Signal</keyword>
<evidence type="ECO:0000256" key="11">
    <source>
        <dbReference type="PROSITE-ProRule" id="PRU01360"/>
    </source>
</evidence>
<dbReference type="Pfam" id="PF07715">
    <property type="entry name" value="Plug"/>
    <property type="match status" value="1"/>
</dbReference>
<dbReference type="EMBL" id="JAIOIV010000028">
    <property type="protein sequence ID" value="MBZ0155336.1"/>
    <property type="molecule type" value="Genomic_DNA"/>
</dbReference>
<keyword evidence="16" id="KW-0675">Receptor</keyword>
<feature type="chain" id="PRO_5037200004" evidence="13">
    <location>
        <begin position="21"/>
        <end position="708"/>
    </location>
</feature>
<protein>
    <submittedName>
        <fullName evidence="16">TonB-dependent receptor</fullName>
    </submittedName>
</protein>
<evidence type="ECO:0000313" key="17">
    <source>
        <dbReference type="Proteomes" id="UP000705867"/>
    </source>
</evidence>
<feature type="domain" description="TonB-dependent receptor-like beta-barrel" evidence="14">
    <location>
        <begin position="233"/>
        <end position="669"/>
    </location>
</feature>
<evidence type="ECO:0000256" key="1">
    <source>
        <dbReference type="ARBA" id="ARBA00004571"/>
    </source>
</evidence>
<name>A0A953J327_9BACT</name>
<dbReference type="CDD" id="cd01347">
    <property type="entry name" value="ligand_gated_channel"/>
    <property type="match status" value="1"/>
</dbReference>
<keyword evidence="5 11" id="KW-0812">Transmembrane</keyword>
<reference evidence="16" key="1">
    <citation type="journal article" date="2021" name="bioRxiv">
        <title>Unraveling nitrogen, sulfur and carbon metabolic pathways and microbial community transcriptional responses to substrate deprivation and toxicity stresses in a bioreactor mimicking anoxic brackish coastal sediment conditions.</title>
        <authorList>
            <person name="Martins P.D."/>
            <person name="Echeveste M.J."/>
            <person name="Arshad A."/>
            <person name="Kurth J."/>
            <person name="Ouboter H."/>
            <person name="Jetten M.S.M."/>
            <person name="Welte C.U."/>
        </authorList>
    </citation>
    <scope>NUCLEOTIDE SEQUENCE</scope>
    <source>
        <strain evidence="16">MAG_39</strain>
    </source>
</reference>
<dbReference type="Gene3D" id="2.170.130.10">
    <property type="entry name" value="TonB-dependent receptor, plug domain"/>
    <property type="match status" value="1"/>
</dbReference>
<comment type="caution">
    <text evidence="16">The sequence shown here is derived from an EMBL/GenBank/DDBJ whole genome shotgun (WGS) entry which is preliminary data.</text>
</comment>
<keyword evidence="8 12" id="KW-0798">TonB box</keyword>
<keyword evidence="7" id="KW-0406">Ion transport</keyword>
<dbReference type="InterPro" id="IPR000531">
    <property type="entry name" value="Beta-barrel_TonB"/>
</dbReference>
<evidence type="ECO:0000313" key="16">
    <source>
        <dbReference type="EMBL" id="MBZ0155336.1"/>
    </source>
</evidence>
<dbReference type="PANTHER" id="PTHR32552:SF81">
    <property type="entry name" value="TONB-DEPENDENT OUTER MEMBRANE RECEPTOR"/>
    <property type="match status" value="1"/>
</dbReference>
<dbReference type="SUPFAM" id="SSF56935">
    <property type="entry name" value="Porins"/>
    <property type="match status" value="1"/>
</dbReference>
<dbReference type="PANTHER" id="PTHR32552">
    <property type="entry name" value="FERRICHROME IRON RECEPTOR-RELATED"/>
    <property type="match status" value="1"/>
</dbReference>
<proteinExistence type="inferred from homology"/>
<evidence type="ECO:0000256" key="8">
    <source>
        <dbReference type="ARBA" id="ARBA00023077"/>
    </source>
</evidence>
<dbReference type="InterPro" id="IPR037066">
    <property type="entry name" value="Plug_dom_sf"/>
</dbReference>
<evidence type="ECO:0000256" key="5">
    <source>
        <dbReference type="ARBA" id="ARBA00022692"/>
    </source>
</evidence>
<gene>
    <name evidence="16" type="ORF">K8I29_03865</name>
</gene>
<evidence type="ECO:0000256" key="4">
    <source>
        <dbReference type="ARBA" id="ARBA00022496"/>
    </source>
</evidence>
<keyword evidence="9 11" id="KW-0472">Membrane</keyword>
<evidence type="ECO:0000256" key="2">
    <source>
        <dbReference type="ARBA" id="ARBA00022448"/>
    </source>
</evidence>
<dbReference type="Gene3D" id="2.40.170.20">
    <property type="entry name" value="TonB-dependent receptor, beta-barrel domain"/>
    <property type="match status" value="1"/>
</dbReference>
<comment type="similarity">
    <text evidence="11 12">Belongs to the TonB-dependent receptor family.</text>
</comment>
<keyword evidence="6" id="KW-0408">Iron</keyword>
<feature type="domain" description="TonB-dependent receptor plug" evidence="15">
    <location>
        <begin position="55"/>
        <end position="162"/>
    </location>
</feature>
<dbReference type="Pfam" id="PF00593">
    <property type="entry name" value="TonB_dep_Rec_b-barrel"/>
    <property type="match status" value="1"/>
</dbReference>
<dbReference type="InterPro" id="IPR012910">
    <property type="entry name" value="Plug_dom"/>
</dbReference>
<dbReference type="InterPro" id="IPR036942">
    <property type="entry name" value="Beta-barrel_TonB_sf"/>
</dbReference>
<reference evidence="16" key="2">
    <citation type="submission" date="2021-08" db="EMBL/GenBank/DDBJ databases">
        <authorList>
            <person name="Dalcin Martins P."/>
        </authorList>
    </citation>
    <scope>NUCLEOTIDE SEQUENCE</scope>
    <source>
        <strain evidence="16">MAG_39</strain>
    </source>
</reference>
<organism evidence="16 17">
    <name type="scientific">Candidatus Nitrobium versatile</name>
    <dbReference type="NCBI Taxonomy" id="2884831"/>
    <lineage>
        <taxon>Bacteria</taxon>
        <taxon>Pseudomonadati</taxon>
        <taxon>Nitrospirota</taxon>
        <taxon>Nitrospiria</taxon>
        <taxon>Nitrospirales</taxon>
        <taxon>Nitrospiraceae</taxon>
        <taxon>Candidatus Nitrobium</taxon>
    </lineage>
</organism>
<dbReference type="PROSITE" id="PS52016">
    <property type="entry name" value="TONB_DEPENDENT_REC_3"/>
    <property type="match status" value="1"/>
</dbReference>
<dbReference type="AlphaFoldDB" id="A0A953J327"/>
<evidence type="ECO:0000256" key="13">
    <source>
        <dbReference type="SAM" id="SignalP"/>
    </source>
</evidence>
<evidence type="ECO:0000256" key="9">
    <source>
        <dbReference type="ARBA" id="ARBA00023136"/>
    </source>
</evidence>
<evidence type="ECO:0000259" key="14">
    <source>
        <dbReference type="Pfam" id="PF00593"/>
    </source>
</evidence>
<dbReference type="InterPro" id="IPR039426">
    <property type="entry name" value="TonB-dep_rcpt-like"/>
</dbReference>
<keyword evidence="4" id="KW-0410">Iron transport</keyword>
<evidence type="ECO:0000256" key="6">
    <source>
        <dbReference type="ARBA" id="ARBA00023004"/>
    </source>
</evidence>
<keyword evidence="2 11" id="KW-0813">Transport</keyword>
<evidence type="ECO:0000256" key="12">
    <source>
        <dbReference type="RuleBase" id="RU003357"/>
    </source>
</evidence>
<evidence type="ECO:0000259" key="15">
    <source>
        <dbReference type="Pfam" id="PF07715"/>
    </source>
</evidence>
<keyword evidence="3 11" id="KW-1134">Transmembrane beta strand</keyword>